<evidence type="ECO:0000313" key="4">
    <source>
        <dbReference type="Proteomes" id="UP000738402"/>
    </source>
</evidence>
<dbReference type="SMART" id="SM00066">
    <property type="entry name" value="GAL4"/>
    <property type="match status" value="1"/>
</dbReference>
<dbReference type="Pfam" id="PF00172">
    <property type="entry name" value="Zn_clus"/>
    <property type="match status" value="1"/>
</dbReference>
<feature type="domain" description="Zn(2)-C6 fungal-type" evidence="2">
    <location>
        <begin position="88"/>
        <end position="118"/>
    </location>
</feature>
<feature type="region of interest" description="Disordered" evidence="1">
    <location>
        <begin position="688"/>
        <end position="720"/>
    </location>
</feature>
<dbReference type="GO" id="GO:0008270">
    <property type="term" value="F:zinc ion binding"/>
    <property type="evidence" value="ECO:0007669"/>
    <property type="project" value="InterPro"/>
</dbReference>
<proteinExistence type="predicted"/>
<dbReference type="InterPro" id="IPR001138">
    <property type="entry name" value="Zn2Cys6_DnaBD"/>
</dbReference>
<protein>
    <recommendedName>
        <fullName evidence="2">Zn(2)-C6 fungal-type domain-containing protein</fullName>
    </recommendedName>
</protein>
<name>A0AAN6I2F0_9ASCO</name>
<evidence type="ECO:0000259" key="2">
    <source>
        <dbReference type="PROSITE" id="PS50048"/>
    </source>
</evidence>
<evidence type="ECO:0000256" key="1">
    <source>
        <dbReference type="SAM" id="MobiDB-lite"/>
    </source>
</evidence>
<dbReference type="PROSITE" id="PS00463">
    <property type="entry name" value="ZN2_CY6_FUNGAL_1"/>
    <property type="match status" value="1"/>
</dbReference>
<organism evidence="3 4">
    <name type="scientific">Ogataea haglerorum</name>
    <dbReference type="NCBI Taxonomy" id="1937702"/>
    <lineage>
        <taxon>Eukaryota</taxon>
        <taxon>Fungi</taxon>
        <taxon>Dikarya</taxon>
        <taxon>Ascomycota</taxon>
        <taxon>Saccharomycotina</taxon>
        <taxon>Pichiomycetes</taxon>
        <taxon>Pichiales</taxon>
        <taxon>Pichiaceae</taxon>
        <taxon>Ogataea</taxon>
    </lineage>
</organism>
<dbReference type="PANTHER" id="PTHR47431:SF1">
    <property type="entry name" value="ZN(II)2CYS6 TRANSCRIPTION FACTOR (EUROFUNG)"/>
    <property type="match status" value="1"/>
</dbReference>
<sequence length="771" mass="87895">MEVQHKRNQPTYRLNQNEIPSTFLSERGPTPGHHMTQIMVQLLPEDYSIVSDKKIKSSQEKFIFPVYLYFYFLRFIMLKKPLKPVSRACLECRQRHLKCDGIEPVCTRCKKLGKECFFVKSNRGGSRKKGVSTKKQRLKLEPEIDIVLPCGKMADQVDCDQKCRSGKAKDLLPCARHEEVDFYPKFNSSKDKSVLNILFDEKYLTTPDHYYITPTLTKNLNVDAIISNYYSRFHYCHPFMPQKENIREYLDSIPHKYDLLLAMKLIGDGQTQTTYAKDVETVNYLVTTILDYSKQVGRDFVTLQSVLLLAMASHISSLHDISQSLLQCVVSLALELELNMVDRDAVPEVFMDVNGFVTERESKANGHLDVIQKLLSAPRTSKVPRSVMENTARRTFWELYFFDTISGTASGRTTSALSTKTVLTLFPKDIPQKVFDFKSRAECCKLVNDSIKLNMAIQDDKDYKKDLQHLKAAIGNWDLRIEDPDSYNSPYLVNSSGFVNEGVHQAVMLVNYAKIFMHRPFSYLWRTDVARKLKDGEDDGREPHLDAPARHEADSRKIIETRKTIDSASSVVKLLLDTNPAKILDRTPFFACSLAFSCLVHLSAYSWVETSLSAVDKNSKGLSLLRDSVSADELETYTEYIKLELGGIFQISRHWALSSKLVQHIKDTLRKVSPKLFVKVQTSLPESHAHVEVDPVDHENPVAPEEKSTTSNSSDSNNFPTTPFYDLPVDEIDFNQYEAGFMDLPLEGSEPDTGCGWVDKSGFEFEDFLVQ</sequence>
<dbReference type="CDD" id="cd00067">
    <property type="entry name" value="GAL4"/>
    <property type="match status" value="1"/>
</dbReference>
<dbReference type="Proteomes" id="UP000738402">
    <property type="component" value="Unassembled WGS sequence"/>
</dbReference>
<dbReference type="InterPro" id="IPR036864">
    <property type="entry name" value="Zn2-C6_fun-type_DNA-bd_sf"/>
</dbReference>
<dbReference type="GO" id="GO:0000981">
    <property type="term" value="F:DNA-binding transcription factor activity, RNA polymerase II-specific"/>
    <property type="evidence" value="ECO:0007669"/>
    <property type="project" value="InterPro"/>
</dbReference>
<dbReference type="PROSITE" id="PS50048">
    <property type="entry name" value="ZN2_CY6_FUNGAL_2"/>
    <property type="match status" value="1"/>
</dbReference>
<dbReference type="Gene3D" id="4.10.240.10">
    <property type="entry name" value="Zn(2)-C6 fungal-type DNA-binding domain"/>
    <property type="match status" value="1"/>
</dbReference>
<dbReference type="PANTHER" id="PTHR47431">
    <property type="entry name" value="ZN(II)2CYS6 TRANSCRIPTION FACTOR (EUROFUNG)-RELATED"/>
    <property type="match status" value="1"/>
</dbReference>
<dbReference type="EMBL" id="JAHLUH010000003">
    <property type="protein sequence ID" value="KAG7729347.1"/>
    <property type="molecule type" value="Genomic_DNA"/>
</dbReference>
<dbReference type="AlphaFoldDB" id="A0AAN6I2F0"/>
<accession>A0AAN6I2F0</accession>
<dbReference type="SUPFAM" id="SSF57701">
    <property type="entry name" value="Zn2/Cys6 DNA-binding domain"/>
    <property type="match status" value="1"/>
</dbReference>
<feature type="compositionally biased region" description="Basic and acidic residues" evidence="1">
    <location>
        <begin position="688"/>
        <end position="708"/>
    </location>
</feature>
<gene>
    <name evidence="3" type="ORF">KL933_001573</name>
</gene>
<comment type="caution">
    <text evidence="3">The sequence shown here is derived from an EMBL/GenBank/DDBJ whole genome shotgun (WGS) entry which is preliminary data.</text>
</comment>
<evidence type="ECO:0000313" key="3">
    <source>
        <dbReference type="EMBL" id="KAG7729347.1"/>
    </source>
</evidence>
<reference evidence="3" key="1">
    <citation type="journal article" date="2021" name="G3 (Bethesda)">
        <title>Genomic diversity, chromosomal rearrangements, and interspecies hybridization in the ogataea polymorpha species complex.</title>
        <authorList>
            <person name="Hanson S.J."/>
            <person name="Cinneide E.O."/>
            <person name="Salzberg L.I."/>
            <person name="Wolfe K.H."/>
            <person name="McGowan J."/>
            <person name="Fitzpatrick D.A."/>
            <person name="Matlin K."/>
        </authorList>
    </citation>
    <scope>NUCLEOTIDE SEQUENCE</scope>
    <source>
        <strain evidence="3">83-405-1</strain>
    </source>
</reference>
<feature type="compositionally biased region" description="Low complexity" evidence="1">
    <location>
        <begin position="709"/>
        <end position="720"/>
    </location>
</feature>
<dbReference type="CDD" id="cd12148">
    <property type="entry name" value="fungal_TF_MHR"/>
    <property type="match status" value="1"/>
</dbReference>